<dbReference type="Proteomes" id="UP000249542">
    <property type="component" value="Unassembled WGS sequence"/>
</dbReference>
<evidence type="ECO:0000313" key="1">
    <source>
        <dbReference type="EMBL" id="PZW40791.1"/>
    </source>
</evidence>
<gene>
    <name evidence="1" type="ORF">LX95_01859</name>
</gene>
<dbReference type="PROSITE" id="PS51257">
    <property type="entry name" value="PROKAR_LIPOPROTEIN"/>
    <property type="match status" value="1"/>
</dbReference>
<dbReference type="EMBL" id="QKYV01000004">
    <property type="protein sequence ID" value="PZW40791.1"/>
    <property type="molecule type" value="Genomic_DNA"/>
</dbReference>
<accession>A0A2W7I1G7</accession>
<protein>
    <submittedName>
        <fullName evidence="1">Uncharacterized protein</fullName>
    </submittedName>
</protein>
<evidence type="ECO:0000313" key="2">
    <source>
        <dbReference type="Proteomes" id="UP000249542"/>
    </source>
</evidence>
<sequence>MKNIVVFMIFSHVFFSCTDTDERPEISYEVSFKNNTNLPLQIKGFSIYDELEYEYEISSMSSGGDFTYDSENFDGYRQRADSIVFIFPNNKGYICADRVNANNLCFNGKSPLGNDSSFSDLGNNIYEFIITQEDYDNAYTLP</sequence>
<organism evidence="1 2">
    <name type="scientific">Mesonia algae</name>
    <dbReference type="NCBI Taxonomy" id="213248"/>
    <lineage>
        <taxon>Bacteria</taxon>
        <taxon>Pseudomonadati</taxon>
        <taxon>Bacteroidota</taxon>
        <taxon>Flavobacteriia</taxon>
        <taxon>Flavobacteriales</taxon>
        <taxon>Flavobacteriaceae</taxon>
        <taxon>Mesonia</taxon>
    </lineage>
</organism>
<proteinExistence type="predicted"/>
<dbReference type="RefSeq" id="WP_211307649.1">
    <property type="nucleotide sequence ID" value="NZ_QKYV01000004.1"/>
</dbReference>
<keyword evidence="2" id="KW-1185">Reference proteome</keyword>
<comment type="caution">
    <text evidence="1">The sequence shown here is derived from an EMBL/GenBank/DDBJ whole genome shotgun (WGS) entry which is preliminary data.</text>
</comment>
<dbReference type="AlphaFoldDB" id="A0A2W7I1G7"/>
<name>A0A2W7I1G7_9FLAO</name>
<reference evidence="1 2" key="1">
    <citation type="submission" date="2018-06" db="EMBL/GenBank/DDBJ databases">
        <title>Genomic Encyclopedia of Archaeal and Bacterial Type Strains, Phase II (KMG-II): from individual species to whole genera.</title>
        <authorList>
            <person name="Goeker M."/>
        </authorList>
    </citation>
    <scope>NUCLEOTIDE SEQUENCE [LARGE SCALE GENOMIC DNA]</scope>
    <source>
        <strain evidence="1 2">DSM 15361</strain>
    </source>
</reference>